<comment type="subcellular location">
    <subcellularLocation>
        <location evidence="2">Membrane</location>
    </subcellularLocation>
</comment>
<gene>
    <name evidence="11" type="ORF">QN277_017923</name>
</gene>
<dbReference type="SUPFAM" id="SSF48264">
    <property type="entry name" value="Cytochrome P450"/>
    <property type="match status" value="1"/>
</dbReference>
<keyword evidence="8" id="KW-0408">Iron</keyword>
<protein>
    <recommendedName>
        <fullName evidence="13">Cytochrome P450</fullName>
    </recommendedName>
</protein>
<evidence type="ECO:0000313" key="11">
    <source>
        <dbReference type="EMBL" id="KAK4274740.1"/>
    </source>
</evidence>
<keyword evidence="3" id="KW-0349">Heme</keyword>
<organism evidence="11 12">
    <name type="scientific">Acacia crassicarpa</name>
    <name type="common">northern wattle</name>
    <dbReference type="NCBI Taxonomy" id="499986"/>
    <lineage>
        <taxon>Eukaryota</taxon>
        <taxon>Viridiplantae</taxon>
        <taxon>Streptophyta</taxon>
        <taxon>Embryophyta</taxon>
        <taxon>Tracheophyta</taxon>
        <taxon>Spermatophyta</taxon>
        <taxon>Magnoliopsida</taxon>
        <taxon>eudicotyledons</taxon>
        <taxon>Gunneridae</taxon>
        <taxon>Pentapetalae</taxon>
        <taxon>rosids</taxon>
        <taxon>fabids</taxon>
        <taxon>Fabales</taxon>
        <taxon>Fabaceae</taxon>
        <taxon>Caesalpinioideae</taxon>
        <taxon>mimosoid clade</taxon>
        <taxon>Acacieae</taxon>
        <taxon>Acacia</taxon>
    </lineage>
</organism>
<evidence type="ECO:0000256" key="10">
    <source>
        <dbReference type="ARBA" id="ARBA00023136"/>
    </source>
</evidence>
<dbReference type="EMBL" id="JAWXYG010000004">
    <property type="protein sequence ID" value="KAK4274740.1"/>
    <property type="molecule type" value="Genomic_DNA"/>
</dbReference>
<keyword evidence="12" id="KW-1185">Reference proteome</keyword>
<dbReference type="AlphaFoldDB" id="A0AAE1JQ07"/>
<evidence type="ECO:0000256" key="4">
    <source>
        <dbReference type="ARBA" id="ARBA00022692"/>
    </source>
</evidence>
<comment type="cofactor">
    <cofactor evidence="1">
        <name>heme</name>
        <dbReference type="ChEBI" id="CHEBI:30413"/>
    </cofactor>
</comment>
<dbReference type="Gene3D" id="1.10.630.10">
    <property type="entry name" value="Cytochrome P450"/>
    <property type="match status" value="1"/>
</dbReference>
<dbReference type="Proteomes" id="UP001293593">
    <property type="component" value="Unassembled WGS sequence"/>
</dbReference>
<dbReference type="PANTHER" id="PTHR47947:SF26">
    <property type="entry name" value="CYTOCHROME P450"/>
    <property type="match status" value="1"/>
</dbReference>
<keyword evidence="6" id="KW-1133">Transmembrane helix</keyword>
<dbReference type="InterPro" id="IPR036396">
    <property type="entry name" value="Cyt_P450_sf"/>
</dbReference>
<sequence>MDLLHTSVDEVEMIDGHGADSVIKATCLALMVAATDTTTVTLTGALTLLMNNPKVLKKAVHEIDTQVGRERALEELDLKKKLHYVQAIVKEKIGCDLRV</sequence>
<dbReference type="PRINTS" id="PR00463">
    <property type="entry name" value="EP450I"/>
</dbReference>
<keyword evidence="9" id="KW-0503">Monooxygenase</keyword>
<dbReference type="InterPro" id="IPR050651">
    <property type="entry name" value="Plant_Cytochrome_P450_Monoox"/>
</dbReference>
<dbReference type="InterPro" id="IPR001128">
    <property type="entry name" value="Cyt_P450"/>
</dbReference>
<evidence type="ECO:0000256" key="9">
    <source>
        <dbReference type="ARBA" id="ARBA00023033"/>
    </source>
</evidence>
<dbReference type="GO" id="GO:0004497">
    <property type="term" value="F:monooxygenase activity"/>
    <property type="evidence" value="ECO:0007669"/>
    <property type="project" value="UniProtKB-KW"/>
</dbReference>
<evidence type="ECO:0000256" key="2">
    <source>
        <dbReference type="ARBA" id="ARBA00004370"/>
    </source>
</evidence>
<keyword evidence="7" id="KW-0560">Oxidoreductase</keyword>
<reference evidence="11" key="1">
    <citation type="submission" date="2023-10" db="EMBL/GenBank/DDBJ databases">
        <title>Chromosome-level genome of the transformable northern wattle, Acacia crassicarpa.</title>
        <authorList>
            <person name="Massaro I."/>
            <person name="Sinha N.R."/>
            <person name="Poethig S."/>
            <person name="Leichty A.R."/>
        </authorList>
    </citation>
    <scope>NUCLEOTIDE SEQUENCE</scope>
    <source>
        <strain evidence="11">Acra3RX</strain>
        <tissue evidence="11">Leaf</tissue>
    </source>
</reference>
<dbReference type="GO" id="GO:0005506">
    <property type="term" value="F:iron ion binding"/>
    <property type="evidence" value="ECO:0007669"/>
    <property type="project" value="InterPro"/>
</dbReference>
<dbReference type="PANTHER" id="PTHR47947">
    <property type="entry name" value="CYTOCHROME P450 82C3-RELATED"/>
    <property type="match status" value="1"/>
</dbReference>
<comment type="caution">
    <text evidence="11">The sequence shown here is derived from an EMBL/GenBank/DDBJ whole genome shotgun (WGS) entry which is preliminary data.</text>
</comment>
<keyword evidence="4" id="KW-0812">Transmembrane</keyword>
<dbReference type="GO" id="GO:0016705">
    <property type="term" value="F:oxidoreductase activity, acting on paired donors, with incorporation or reduction of molecular oxygen"/>
    <property type="evidence" value="ECO:0007669"/>
    <property type="project" value="InterPro"/>
</dbReference>
<evidence type="ECO:0000313" key="12">
    <source>
        <dbReference type="Proteomes" id="UP001293593"/>
    </source>
</evidence>
<evidence type="ECO:0000256" key="5">
    <source>
        <dbReference type="ARBA" id="ARBA00022723"/>
    </source>
</evidence>
<evidence type="ECO:0008006" key="13">
    <source>
        <dbReference type="Google" id="ProtNLM"/>
    </source>
</evidence>
<evidence type="ECO:0000256" key="1">
    <source>
        <dbReference type="ARBA" id="ARBA00001971"/>
    </source>
</evidence>
<name>A0AAE1JQ07_9FABA</name>
<evidence type="ECO:0000256" key="8">
    <source>
        <dbReference type="ARBA" id="ARBA00023004"/>
    </source>
</evidence>
<dbReference type="GO" id="GO:0020037">
    <property type="term" value="F:heme binding"/>
    <property type="evidence" value="ECO:0007669"/>
    <property type="project" value="InterPro"/>
</dbReference>
<evidence type="ECO:0000256" key="6">
    <source>
        <dbReference type="ARBA" id="ARBA00022989"/>
    </source>
</evidence>
<dbReference type="InterPro" id="IPR002401">
    <property type="entry name" value="Cyt_P450_E_grp-I"/>
</dbReference>
<keyword evidence="10" id="KW-0472">Membrane</keyword>
<evidence type="ECO:0000256" key="3">
    <source>
        <dbReference type="ARBA" id="ARBA00022617"/>
    </source>
</evidence>
<proteinExistence type="predicted"/>
<dbReference type="Pfam" id="PF00067">
    <property type="entry name" value="p450"/>
    <property type="match status" value="1"/>
</dbReference>
<evidence type="ECO:0000256" key="7">
    <source>
        <dbReference type="ARBA" id="ARBA00023002"/>
    </source>
</evidence>
<accession>A0AAE1JQ07</accession>
<dbReference type="GO" id="GO:0016020">
    <property type="term" value="C:membrane"/>
    <property type="evidence" value="ECO:0007669"/>
    <property type="project" value="UniProtKB-SubCell"/>
</dbReference>
<keyword evidence="5" id="KW-0479">Metal-binding</keyword>